<feature type="domain" description="GIT Spa2 homology (SHD)" evidence="3">
    <location>
        <begin position="42"/>
        <end position="72"/>
    </location>
</feature>
<dbReference type="InterPro" id="IPR056439">
    <property type="entry name" value="VBS_C3G9"/>
</dbReference>
<evidence type="ECO:0000313" key="4">
    <source>
        <dbReference type="EMBL" id="ORY74442.1"/>
    </source>
</evidence>
<evidence type="ECO:0000259" key="3">
    <source>
        <dbReference type="SMART" id="SM00555"/>
    </source>
</evidence>
<sequence>MSKDTTLQIAAEHYESLRGYLASHIQKLMRESGQVKSKSASARDKLMKLNKSQFQELATDVYDEMKRRTDEHAFPFLPVRDDFHPKRNQARQKLATLSTNRFRDLATDIYYEIERRFPSVTKSIQERMPLEPYSPKQYQYPERNMDRYPSQEKSSQEKYARDRSRERNERDRDRDRMRERDYPPREREYSQRKDSSNTPPDYQKPATSPAVNVSSLDNLMADIGSMLTSPRSQSSTLNKEASSNEINQLKKDHEDEINKLQKEIDELKTEVQDLKASLEEKTNALEVSEEKVKKMQSDYDEKEKECKDLLEEKEKLVKDYEDLENEHQNLQEDYESREQMAKDIRQEVANLLDEVKVLQEKNEDLIAEKEKMEETIRKLKENQDTKEDNYSRRSSSKDRSPKEKESSAVRSELGKIFDDIGSDLRDGIIQEDRVDAYEDAINNLLDAKESEKPTSVLVAMKAIVISCKTITEDIEKFENASNIRSDEREHLDNLKNYLSESLTTLMTSAKSYATSQGKSPVPELEDSLLSLTDSVVDLIRYARDLKIDLRGGASSRRKEYKGRESSNAKTVPELKDFIKDNTDKIVVSIQSLLYNLRESNSFDNEFLDIVSGITSIVDDIINESHDTLDNLSASDYKPDIVILN</sequence>
<feature type="region of interest" description="Disordered" evidence="2">
    <location>
        <begin position="226"/>
        <end position="253"/>
    </location>
</feature>
<dbReference type="Pfam" id="PF08518">
    <property type="entry name" value="GIT_SHD"/>
    <property type="match status" value="2"/>
</dbReference>
<dbReference type="SMART" id="SM00555">
    <property type="entry name" value="GIT"/>
    <property type="match status" value="2"/>
</dbReference>
<dbReference type="AlphaFoldDB" id="A0A1Y2ESD1"/>
<dbReference type="Proteomes" id="UP000193920">
    <property type="component" value="Unassembled WGS sequence"/>
</dbReference>
<protein>
    <recommendedName>
        <fullName evidence="3">GIT Spa2 homology (SHD) domain-containing protein</fullName>
    </recommendedName>
</protein>
<keyword evidence="1" id="KW-0677">Repeat</keyword>
<keyword evidence="5" id="KW-1185">Reference proteome</keyword>
<accession>A0A1Y2ESD1</accession>
<dbReference type="PANTHER" id="PTHR21601">
    <property type="entry name" value="SPA2 PROTEIN"/>
    <property type="match status" value="1"/>
</dbReference>
<proteinExistence type="predicted"/>
<dbReference type="GO" id="GO:0005078">
    <property type="term" value="F:MAP-kinase scaffold activity"/>
    <property type="evidence" value="ECO:0007669"/>
    <property type="project" value="TreeGrafter"/>
</dbReference>
<dbReference type="Pfam" id="PF12205">
    <property type="entry name" value="GIT1_C"/>
    <property type="match status" value="1"/>
</dbReference>
<feature type="region of interest" description="Disordered" evidence="2">
    <location>
        <begin position="378"/>
        <end position="410"/>
    </location>
</feature>
<evidence type="ECO:0000313" key="5">
    <source>
        <dbReference type="Proteomes" id="UP000193920"/>
    </source>
</evidence>
<comment type="caution">
    <text evidence="4">The sequence shown here is derived from an EMBL/GenBank/DDBJ whole genome shotgun (WGS) entry which is preliminary data.</text>
</comment>
<reference evidence="4 5" key="1">
    <citation type="submission" date="2016-08" db="EMBL/GenBank/DDBJ databases">
        <title>A Parts List for Fungal Cellulosomes Revealed by Comparative Genomics.</title>
        <authorList>
            <consortium name="DOE Joint Genome Institute"/>
            <person name="Haitjema C.H."/>
            <person name="Gilmore S.P."/>
            <person name="Henske J.K."/>
            <person name="Solomon K.V."/>
            <person name="De Groot R."/>
            <person name="Kuo A."/>
            <person name="Mondo S.J."/>
            <person name="Salamov A.A."/>
            <person name="Labutti K."/>
            <person name="Zhao Z."/>
            <person name="Chiniquy J."/>
            <person name="Barry K."/>
            <person name="Brewer H.M."/>
            <person name="Purvine S.O."/>
            <person name="Wright A.T."/>
            <person name="Boxma B."/>
            <person name="Van Alen T."/>
            <person name="Hackstein J.H."/>
            <person name="Baker S.E."/>
            <person name="Grigoriev I.V."/>
            <person name="O'Malley M.A."/>
        </authorList>
    </citation>
    <scope>NUCLEOTIDE SEQUENCE [LARGE SCALE GENOMIC DNA]</scope>
    <source>
        <strain evidence="4 5">G1</strain>
    </source>
</reference>
<gene>
    <name evidence="4" type="ORF">LY90DRAFT_152926</name>
</gene>
<feature type="compositionally biased region" description="Basic and acidic residues" evidence="2">
    <location>
        <begin position="143"/>
        <end position="195"/>
    </location>
</feature>
<feature type="domain" description="GIT Spa2 homology (SHD)" evidence="3">
    <location>
        <begin position="90"/>
        <end position="120"/>
    </location>
</feature>
<evidence type="ECO:0000256" key="1">
    <source>
        <dbReference type="ARBA" id="ARBA00022737"/>
    </source>
</evidence>
<dbReference type="InterPro" id="IPR039892">
    <property type="entry name" value="Spa2/Sph1"/>
</dbReference>
<feature type="compositionally biased region" description="Polar residues" evidence="2">
    <location>
        <begin position="226"/>
        <end position="247"/>
    </location>
</feature>
<dbReference type="STRING" id="1754190.A0A1Y2ESD1"/>
<dbReference type="OrthoDB" id="5588096at2759"/>
<dbReference type="EMBL" id="MCOG01000029">
    <property type="protein sequence ID" value="ORY74442.1"/>
    <property type="molecule type" value="Genomic_DNA"/>
</dbReference>
<evidence type="ECO:0000256" key="2">
    <source>
        <dbReference type="SAM" id="MobiDB-lite"/>
    </source>
</evidence>
<feature type="compositionally biased region" description="Polar residues" evidence="2">
    <location>
        <begin position="196"/>
        <end position="214"/>
    </location>
</feature>
<feature type="region of interest" description="Disordered" evidence="2">
    <location>
        <begin position="128"/>
        <end position="214"/>
    </location>
</feature>
<dbReference type="Pfam" id="PF23742">
    <property type="entry name" value="VBS_C3G9"/>
    <property type="match status" value="1"/>
</dbReference>
<dbReference type="Gene3D" id="1.10.287.1490">
    <property type="match status" value="1"/>
</dbReference>
<dbReference type="InterPro" id="IPR022018">
    <property type="entry name" value="GIT1_C"/>
</dbReference>
<dbReference type="PANTHER" id="PTHR21601:SF0">
    <property type="entry name" value="PROTEIN SPA2-RELATED"/>
    <property type="match status" value="1"/>
</dbReference>
<organism evidence="4 5">
    <name type="scientific">Neocallimastix californiae</name>
    <dbReference type="NCBI Taxonomy" id="1754190"/>
    <lineage>
        <taxon>Eukaryota</taxon>
        <taxon>Fungi</taxon>
        <taxon>Fungi incertae sedis</taxon>
        <taxon>Chytridiomycota</taxon>
        <taxon>Chytridiomycota incertae sedis</taxon>
        <taxon>Neocallimastigomycetes</taxon>
        <taxon>Neocallimastigales</taxon>
        <taxon>Neocallimastigaceae</taxon>
        <taxon>Neocallimastix</taxon>
    </lineage>
</organism>
<name>A0A1Y2ESD1_9FUNG</name>
<dbReference type="InterPro" id="IPR013724">
    <property type="entry name" value="GIT_SHD"/>
</dbReference>